<dbReference type="GeneID" id="106473090"/>
<dbReference type="PANTHER" id="PTHR16231:SF5">
    <property type="entry name" value="COMM DOMAIN-CONTAINING PROTEIN 6"/>
    <property type="match status" value="1"/>
</dbReference>
<evidence type="ECO:0000313" key="6">
    <source>
        <dbReference type="RefSeq" id="XP_013789224.1"/>
    </source>
</evidence>
<evidence type="ECO:0000256" key="1">
    <source>
        <dbReference type="ARBA" id="ARBA00039908"/>
    </source>
</evidence>
<reference evidence="6" key="1">
    <citation type="submission" date="2025-08" db="UniProtKB">
        <authorList>
            <consortium name="RefSeq"/>
        </authorList>
    </citation>
    <scope>IDENTIFICATION</scope>
    <source>
        <tissue evidence="6">Muscle</tissue>
    </source>
</reference>
<feature type="domain" description="COMM" evidence="4">
    <location>
        <begin position="115"/>
        <end position="182"/>
    </location>
</feature>
<sequence length="182" mass="20707">MFDDDFKPEVFQELALVAVADLGRNIPSHDIEPLIQRAYSMGDHKWTKEKLLTAIHELEHIFRQALKSNLSSDEFSQLLRRDKRLSEENTTFLTALWREKKESLQLCVKPVTVGKLLDVKWKVGFSVSSDVCHKVSSPYVVLKFQTCQPGGVNTTRCVEMTIAQFQAFHNQLKDAALALSTV</sequence>
<keyword evidence="5" id="KW-1185">Reference proteome</keyword>
<dbReference type="Pfam" id="PF07258">
    <property type="entry name" value="COMM_domain"/>
    <property type="match status" value="1"/>
</dbReference>
<proteinExistence type="inferred from homology"/>
<evidence type="ECO:0000256" key="2">
    <source>
        <dbReference type="ARBA" id="ARBA00093393"/>
    </source>
</evidence>
<gene>
    <name evidence="6" type="primary">LOC106473090</name>
</gene>
<dbReference type="PROSITE" id="PS51269">
    <property type="entry name" value="COMM"/>
    <property type="match status" value="1"/>
</dbReference>
<dbReference type="InterPro" id="IPR047155">
    <property type="entry name" value="COMMD4/6/7/8"/>
</dbReference>
<accession>A0ABM1BV24</accession>
<organism evidence="5 6">
    <name type="scientific">Limulus polyphemus</name>
    <name type="common">Atlantic horseshoe crab</name>
    <dbReference type="NCBI Taxonomy" id="6850"/>
    <lineage>
        <taxon>Eukaryota</taxon>
        <taxon>Metazoa</taxon>
        <taxon>Ecdysozoa</taxon>
        <taxon>Arthropoda</taxon>
        <taxon>Chelicerata</taxon>
        <taxon>Merostomata</taxon>
        <taxon>Xiphosura</taxon>
        <taxon>Limulidae</taxon>
        <taxon>Limulus</taxon>
    </lineage>
</organism>
<dbReference type="Proteomes" id="UP000694941">
    <property type="component" value="Unplaced"/>
</dbReference>
<dbReference type="RefSeq" id="XP_013789224.1">
    <property type="nucleotide sequence ID" value="XM_013933770.2"/>
</dbReference>
<evidence type="ECO:0000313" key="5">
    <source>
        <dbReference type="Proteomes" id="UP000694941"/>
    </source>
</evidence>
<comment type="function">
    <text evidence="2">Scaffold protein in the commander complex that is essential for endosomal recycling of transmembrane cargos; the commander complex is composed of the CCC subcomplex and the retriever subcomplex. May modulate activity of cullin-RING E3 ubiquitin ligase (CRL) complexes. Down-regulates activation of NF-kappa-B. Inhibits TNF-induced NFKB1 activation.</text>
</comment>
<evidence type="ECO:0000259" key="4">
    <source>
        <dbReference type="PROSITE" id="PS51269"/>
    </source>
</evidence>
<dbReference type="InterPro" id="IPR017920">
    <property type="entry name" value="COMM"/>
</dbReference>
<evidence type="ECO:0000256" key="3">
    <source>
        <dbReference type="ARBA" id="ARBA00093468"/>
    </source>
</evidence>
<protein>
    <recommendedName>
        <fullName evidence="1">COMM domain-containing protein 6</fullName>
    </recommendedName>
</protein>
<comment type="similarity">
    <text evidence="3">Belongs to the COMM domain-containing protein 6 family.</text>
</comment>
<name>A0ABM1BV24_LIMPO</name>
<dbReference type="PANTHER" id="PTHR16231">
    <property type="entry name" value="COMM DOMAIN-CONTAINING PROTEIN 4-8 FAMILY MEMBER"/>
    <property type="match status" value="1"/>
</dbReference>